<dbReference type="InterPro" id="IPR048494">
    <property type="entry name" value="Dit-like_N"/>
</dbReference>
<name>A0AAW4U5L9_9FIRM</name>
<accession>A0AAW4U5L9</accession>
<feature type="domain" description="Dit-like phage tail protein N-terminal" evidence="2">
    <location>
        <begin position="38"/>
        <end position="160"/>
    </location>
</feature>
<reference evidence="3" key="1">
    <citation type="submission" date="2021-10" db="EMBL/GenBank/DDBJ databases">
        <title>Collection of gut derived symbiotic bacterial strains cultured from healthy donors.</title>
        <authorList>
            <person name="Lin H."/>
            <person name="Littmann E."/>
            <person name="Claire K."/>
            <person name="Pamer E."/>
        </authorList>
    </citation>
    <scope>NUCLEOTIDE SEQUENCE</scope>
    <source>
        <strain evidence="3">MSK.7.16</strain>
    </source>
</reference>
<evidence type="ECO:0000313" key="4">
    <source>
        <dbReference type="Proteomes" id="UP001198190"/>
    </source>
</evidence>
<feature type="region of interest" description="Disordered" evidence="1">
    <location>
        <begin position="161"/>
        <end position="189"/>
    </location>
</feature>
<evidence type="ECO:0000256" key="1">
    <source>
        <dbReference type="SAM" id="MobiDB-lite"/>
    </source>
</evidence>
<sequence>MYIGKIPGILPEKKNKQQTYPALMPKLTEPAKIGDLSVDVLLETETNFDSEVTENPVEDGSIIADHVQRKPMSLKMQVVFTPTPISFGTVDNNRLQNVANSLMKIYLNREPITIKTVDSIYNNMVMVRAPLPKTVKNGICYKMELEFKYVQIVTQRTEDIPEEYANNDAQGKAGTTEKDGGTATQSNLGTGMTTIQNTSTVKVNTIQADYSVAGEIQTGLEVSVNTAINTIISSLL</sequence>
<dbReference type="Pfam" id="PF21821">
    <property type="entry name" value="Dit_like"/>
    <property type="match status" value="1"/>
</dbReference>
<comment type="caution">
    <text evidence="3">The sequence shown here is derived from an EMBL/GenBank/DDBJ whole genome shotgun (WGS) entry which is preliminary data.</text>
</comment>
<evidence type="ECO:0000259" key="2">
    <source>
        <dbReference type="Pfam" id="PF21821"/>
    </source>
</evidence>
<dbReference type="RefSeq" id="WP_008537992.1">
    <property type="nucleotide sequence ID" value="NZ_BSQS01000024.1"/>
</dbReference>
<gene>
    <name evidence="3" type="ORF">LIY65_06640</name>
</gene>
<dbReference type="EMBL" id="JAJCGD010000014">
    <property type="protein sequence ID" value="MCB6828371.1"/>
    <property type="molecule type" value="Genomic_DNA"/>
</dbReference>
<dbReference type="Proteomes" id="UP001198190">
    <property type="component" value="Unassembled WGS sequence"/>
</dbReference>
<evidence type="ECO:0000313" key="3">
    <source>
        <dbReference type="EMBL" id="MCB6828371.1"/>
    </source>
</evidence>
<proteinExistence type="predicted"/>
<dbReference type="AlphaFoldDB" id="A0AAW4U5L9"/>
<protein>
    <recommendedName>
        <fullName evidence="2">Dit-like phage tail protein N-terminal domain-containing protein</fullName>
    </recommendedName>
</protein>
<dbReference type="GeneID" id="62778551"/>
<organism evidence="3 4">
    <name type="scientific">Megamonas funiformis</name>
    <dbReference type="NCBI Taxonomy" id="437897"/>
    <lineage>
        <taxon>Bacteria</taxon>
        <taxon>Bacillati</taxon>
        <taxon>Bacillota</taxon>
        <taxon>Negativicutes</taxon>
        <taxon>Selenomonadales</taxon>
        <taxon>Selenomonadaceae</taxon>
        <taxon>Megamonas</taxon>
    </lineage>
</organism>